<organism evidence="2 3">
    <name type="scientific">Lentinula lateritia</name>
    <dbReference type="NCBI Taxonomy" id="40482"/>
    <lineage>
        <taxon>Eukaryota</taxon>
        <taxon>Fungi</taxon>
        <taxon>Dikarya</taxon>
        <taxon>Basidiomycota</taxon>
        <taxon>Agaricomycotina</taxon>
        <taxon>Agaricomycetes</taxon>
        <taxon>Agaricomycetidae</taxon>
        <taxon>Agaricales</taxon>
        <taxon>Marasmiineae</taxon>
        <taxon>Omphalotaceae</taxon>
        <taxon>Lentinula</taxon>
    </lineage>
</organism>
<reference evidence="2" key="1">
    <citation type="submission" date="2022-08" db="EMBL/GenBank/DDBJ databases">
        <title>A Global Phylogenomic Analysis of the Shiitake Genus Lentinula.</title>
        <authorList>
            <consortium name="DOE Joint Genome Institute"/>
            <person name="Sierra-Patev S."/>
            <person name="Min B."/>
            <person name="Naranjo-Ortiz M."/>
            <person name="Looney B."/>
            <person name="Konkel Z."/>
            <person name="Slot J.C."/>
            <person name="Sakamoto Y."/>
            <person name="Steenwyk J.L."/>
            <person name="Rokas A."/>
            <person name="Carro J."/>
            <person name="Camarero S."/>
            <person name="Ferreira P."/>
            <person name="Molpeceres G."/>
            <person name="Ruiz-Duenas F.J."/>
            <person name="Serrano A."/>
            <person name="Henrissat B."/>
            <person name="Drula E."/>
            <person name="Hughes K.W."/>
            <person name="Mata J.L."/>
            <person name="Ishikawa N.K."/>
            <person name="Vargas-Isla R."/>
            <person name="Ushijima S."/>
            <person name="Smith C.A."/>
            <person name="Ahrendt S."/>
            <person name="Andreopoulos W."/>
            <person name="He G."/>
            <person name="Labutti K."/>
            <person name="Lipzen A."/>
            <person name="Ng V."/>
            <person name="Riley R."/>
            <person name="Sandor L."/>
            <person name="Barry K."/>
            <person name="Martinez A.T."/>
            <person name="Xiao Y."/>
            <person name="Gibbons J.G."/>
            <person name="Terashima K."/>
            <person name="Grigoriev I.V."/>
            <person name="Hibbett D.S."/>
        </authorList>
    </citation>
    <scope>NUCLEOTIDE SEQUENCE</scope>
    <source>
        <strain evidence="2">RHP3577 ss4</strain>
    </source>
</reference>
<sequence length="586" mass="65023">MLSRITARSFFALLCLWVAALAVLASPLPPSTHDSKEAAPVFFGPPRPPVTVDLRILISRRNTPQEHFLIAISDTIIHVNNLKVIPEQEITLTPDIRHIPLKIAMQKYTPEFIGKASFIDDLDRQNFIAEMLTVKMPPVSEGGTCLDYIMIVLRKLKDHGGIADDSVLGKYQKIYDQGTENYRRHHTRGLAAEFSVKSTVLPLPLLTGDNNAGNIANAAPVFFGPPQPPIYIQIAIANKDTLKEHAFVAVGDTLLHAVYPTNTDHTQLIPQKEDMSTKAAMGAYRLEMKTIGEAKFGSKFEEGKVIEEELLKIKLPPIAENGNCWDFIMIVLKKMKKDGRIVGDAGSVLENSEEILEANDTLYTPRNLRSAIAVDLPGPNRQMFLASMLPRITTRTLFALLCLWVVALGVFASPLPAGGSAGTAPAPIHAGPPRPSKVQVDLQVIIIYQDTPAEHVYLAIGDAVIHANVPKTQLVTRDTILIPQKDFTLLVQTNTKSSPKTTPIGKASFVSREDREKVINEMLDVKMPTFGQKGTCVDYIRIVLQEFRDRGIIVNSVLESYEPIYKERYQAGYERLDIAPEERTRR</sequence>
<gene>
    <name evidence="2" type="ORF">C8R41DRAFT_919718</name>
</gene>
<keyword evidence="1" id="KW-0732">Signal</keyword>
<dbReference type="EMBL" id="JANVFT010000036">
    <property type="protein sequence ID" value="KAJ4493246.1"/>
    <property type="molecule type" value="Genomic_DNA"/>
</dbReference>
<name>A0ABQ8VG68_9AGAR</name>
<proteinExistence type="predicted"/>
<evidence type="ECO:0000256" key="1">
    <source>
        <dbReference type="SAM" id="SignalP"/>
    </source>
</evidence>
<dbReference type="Proteomes" id="UP001150217">
    <property type="component" value="Unassembled WGS sequence"/>
</dbReference>
<accession>A0ABQ8VG68</accession>
<feature type="signal peptide" evidence="1">
    <location>
        <begin position="1"/>
        <end position="25"/>
    </location>
</feature>
<feature type="chain" id="PRO_5045870615" evidence="1">
    <location>
        <begin position="26"/>
        <end position="586"/>
    </location>
</feature>
<protein>
    <submittedName>
        <fullName evidence="2">Uncharacterized protein</fullName>
    </submittedName>
</protein>
<evidence type="ECO:0000313" key="2">
    <source>
        <dbReference type="EMBL" id="KAJ4493246.1"/>
    </source>
</evidence>
<evidence type="ECO:0000313" key="3">
    <source>
        <dbReference type="Proteomes" id="UP001150217"/>
    </source>
</evidence>
<comment type="caution">
    <text evidence="2">The sequence shown here is derived from an EMBL/GenBank/DDBJ whole genome shotgun (WGS) entry which is preliminary data.</text>
</comment>
<keyword evidence="3" id="KW-1185">Reference proteome</keyword>